<feature type="non-terminal residue" evidence="1">
    <location>
        <position position="1"/>
    </location>
</feature>
<organism evidence="1 2">
    <name type="scientific">Trifolium medium</name>
    <dbReference type="NCBI Taxonomy" id="97028"/>
    <lineage>
        <taxon>Eukaryota</taxon>
        <taxon>Viridiplantae</taxon>
        <taxon>Streptophyta</taxon>
        <taxon>Embryophyta</taxon>
        <taxon>Tracheophyta</taxon>
        <taxon>Spermatophyta</taxon>
        <taxon>Magnoliopsida</taxon>
        <taxon>eudicotyledons</taxon>
        <taxon>Gunneridae</taxon>
        <taxon>Pentapetalae</taxon>
        <taxon>rosids</taxon>
        <taxon>fabids</taxon>
        <taxon>Fabales</taxon>
        <taxon>Fabaceae</taxon>
        <taxon>Papilionoideae</taxon>
        <taxon>50 kb inversion clade</taxon>
        <taxon>NPAAA clade</taxon>
        <taxon>Hologalegina</taxon>
        <taxon>IRL clade</taxon>
        <taxon>Trifolieae</taxon>
        <taxon>Trifolium</taxon>
    </lineage>
</organism>
<keyword evidence="2" id="KW-1185">Reference proteome</keyword>
<name>A0A392UZT9_9FABA</name>
<evidence type="ECO:0000313" key="1">
    <source>
        <dbReference type="EMBL" id="MCI80509.1"/>
    </source>
</evidence>
<protein>
    <submittedName>
        <fullName evidence="1">Uncharacterized protein</fullName>
    </submittedName>
</protein>
<reference evidence="1 2" key="1">
    <citation type="journal article" date="2018" name="Front. Plant Sci.">
        <title>Red Clover (Trifolium pratense) and Zigzag Clover (T. medium) - A Picture of Genomic Similarities and Differences.</title>
        <authorList>
            <person name="Dluhosova J."/>
            <person name="Istvanek J."/>
            <person name="Nedelnik J."/>
            <person name="Repkova J."/>
        </authorList>
    </citation>
    <scope>NUCLEOTIDE SEQUENCE [LARGE SCALE GENOMIC DNA]</scope>
    <source>
        <strain evidence="2">cv. 10/8</strain>
        <tissue evidence="1">Leaf</tissue>
    </source>
</reference>
<proteinExistence type="predicted"/>
<dbReference type="Proteomes" id="UP000265520">
    <property type="component" value="Unassembled WGS sequence"/>
</dbReference>
<sequence>RWSAVTVCEDTVTVDQDWSSWTDPPLGLLDGPVEEILSYWASGPVQNTIQVPFQTKLAPTLQIAK</sequence>
<evidence type="ECO:0000313" key="2">
    <source>
        <dbReference type="Proteomes" id="UP000265520"/>
    </source>
</evidence>
<comment type="caution">
    <text evidence="1">The sequence shown here is derived from an EMBL/GenBank/DDBJ whole genome shotgun (WGS) entry which is preliminary data.</text>
</comment>
<accession>A0A392UZT9</accession>
<dbReference type="EMBL" id="LXQA010997279">
    <property type="protein sequence ID" value="MCI80509.1"/>
    <property type="molecule type" value="Genomic_DNA"/>
</dbReference>
<dbReference type="AlphaFoldDB" id="A0A392UZT9"/>